<proteinExistence type="predicted"/>
<reference key="2">
    <citation type="submission" date="2011-05" db="EMBL/GenBank/DDBJ databases">
        <title>The Genome of Mycoplasma haemofelis Strain Ohio2, a pathogenic hemoplasma of the cat.</title>
        <authorList>
            <person name="Santos A.P."/>
            <person name="Guimaraes A.M.S."/>
            <person name="SanMiguel P.J."/>
            <person name="Martin S.W."/>
            <person name="Messick J.B."/>
        </authorList>
    </citation>
    <scope>NUCLEOTIDE SEQUENCE</scope>
    <source>
        <strain>Ohio2</strain>
    </source>
</reference>
<accession>F6FHK3</accession>
<dbReference type="KEGG" id="mhf:MHF_0470"/>
<evidence type="ECO:0000313" key="1">
    <source>
        <dbReference type="EMBL" id="AEG72742.1"/>
    </source>
</evidence>
<dbReference type="EMBL" id="CP002808">
    <property type="protein sequence ID" value="AEG72742.1"/>
    <property type="molecule type" value="Genomic_DNA"/>
</dbReference>
<dbReference type="AlphaFoldDB" id="F6FHK3"/>
<dbReference type="HOGENOM" id="CLU_098620_3_0_14"/>
<reference evidence="1 2" key="1">
    <citation type="journal article" date="2011" name="J. Bacteriol.">
        <title>Complete genome sequences of two hemotropic Mycoplasmas, Mycoplasma haemofelis strain Ohio2 and Mycoplasma suis strain Illinois.</title>
        <authorList>
            <person name="Messick J.B."/>
            <person name="Santos A.P."/>
            <person name="Guimaraes A.M."/>
        </authorList>
    </citation>
    <scope>NUCLEOTIDE SEQUENCE [LARGE SCALE GENOMIC DNA]</scope>
    <source>
        <strain evidence="1 2">Ohio2</strain>
    </source>
</reference>
<gene>
    <name evidence="1" type="ordered locus">MHF_0470</name>
</gene>
<dbReference type="STRING" id="859194.MHF_0470"/>
<sequence length="204" mass="22827">MSKLVPISGVLGLGGAIGGGAFLSSKLASKPETIKSRLEKEGYKVLNTTSSDHWNTILTSYKKDGNKWQFEDLKSKELDDLKKICSSKAESNYSETLYKAFTKWCVVPRKAEDLLKGSVSLLGVDATHANDKEDWRHNIESYEKAKTSDSKYPLQGVTFTTGQEDQNVKDLKTGCKARREKFTYDIELDSSIDEIKKWCLAKGK</sequence>
<protein>
    <submittedName>
        <fullName evidence="1">Uncharacterized protein</fullName>
    </submittedName>
</protein>
<name>F6FHK3_MYCHI</name>
<organism evidence="1 2">
    <name type="scientific">Mycoplasma haemofelis (strain Ohio2)</name>
    <dbReference type="NCBI Taxonomy" id="859194"/>
    <lineage>
        <taxon>Bacteria</taxon>
        <taxon>Bacillati</taxon>
        <taxon>Mycoplasmatota</taxon>
        <taxon>Mollicutes</taxon>
        <taxon>Mycoplasmataceae</taxon>
        <taxon>Mycoplasma</taxon>
    </lineage>
</organism>
<dbReference type="BioCyc" id="MHAE859194:G1GR7-460-MONOMER"/>
<dbReference type="Proteomes" id="UP000007952">
    <property type="component" value="Chromosome"/>
</dbReference>
<evidence type="ECO:0000313" key="2">
    <source>
        <dbReference type="Proteomes" id="UP000007952"/>
    </source>
</evidence>